<name>A0A328ER56_9CHLR</name>
<comment type="caution">
    <text evidence="1">The sequence shown here is derived from an EMBL/GenBank/DDBJ whole genome shotgun (WGS) entry which is preliminary data.</text>
</comment>
<dbReference type="Proteomes" id="UP000248786">
    <property type="component" value="Unassembled WGS sequence"/>
</dbReference>
<sequence>MAWQRVKDLKTWEQGELYCSRDNQCDVPIYKGNTEYLNVAKKHLDTGDLRAAAIYIRAAYEREIKSFCNNCNLTVRYCENPKDQKAEDFWKVVKAQKRRDGSDLLNAKVITDVESFRSTILNQLSHTAPVNLVRSEVEKAHAAITTLRDTLQPVKKRDLQ</sequence>
<organism evidence="1 2">
    <name type="scientific">Dehalococcoides mccartyi</name>
    <dbReference type="NCBI Taxonomy" id="61435"/>
    <lineage>
        <taxon>Bacteria</taxon>
        <taxon>Bacillati</taxon>
        <taxon>Chloroflexota</taxon>
        <taxon>Dehalococcoidia</taxon>
        <taxon>Dehalococcoidales</taxon>
        <taxon>Dehalococcoidaceae</taxon>
        <taxon>Dehalococcoides</taxon>
    </lineage>
</organism>
<reference evidence="1 2" key="1">
    <citation type="submission" date="2018-05" db="EMBL/GenBank/DDBJ databases">
        <title>Draft genome sequences of Dehalococcoides mccartyi strains RC and KS.</title>
        <authorList>
            <person name="Higgins S.A."/>
            <person name="Padilla-Crespo E."/>
            <person name="Loeffler F.E."/>
        </authorList>
    </citation>
    <scope>NUCLEOTIDE SEQUENCE [LARGE SCALE GENOMIC DNA]</scope>
    <source>
        <strain evidence="1 2">KS</strain>
    </source>
</reference>
<dbReference type="EMBL" id="QGLD01000018">
    <property type="protein sequence ID" value="RAL70033.1"/>
    <property type="molecule type" value="Genomic_DNA"/>
</dbReference>
<evidence type="ECO:0000313" key="2">
    <source>
        <dbReference type="Proteomes" id="UP000248786"/>
    </source>
</evidence>
<protein>
    <submittedName>
        <fullName evidence="1">Uncharacterized protein</fullName>
    </submittedName>
</protein>
<evidence type="ECO:0000313" key="1">
    <source>
        <dbReference type="EMBL" id="RAL70033.1"/>
    </source>
</evidence>
<dbReference type="AlphaFoldDB" id="A0A328ER56"/>
<accession>A0A328ER56</accession>
<proteinExistence type="predicted"/>
<gene>
    <name evidence="1" type="ORF">C1G86_1560</name>
</gene>